<dbReference type="Proteomes" id="UP000094757">
    <property type="component" value="Chromosome"/>
</dbReference>
<dbReference type="Gene3D" id="3.40.630.30">
    <property type="match status" value="1"/>
</dbReference>
<sequence>MGETTRESVIIRPATRADVNFIYHIGTHCFTDAWKKETVIHDLEQPLSHYWVAESDQQVIAFACFWFVVDELQLVNIAVEEPFRRQGIAKKLLDAGIKEAKEYEIKTMFLEVRVSNEPAQIFYKKQGLSIVALRKDVYQLPKEDGYIMTKVL</sequence>
<dbReference type="GO" id="GO:0008999">
    <property type="term" value="F:protein-N-terminal-alanine acetyltransferase activity"/>
    <property type="evidence" value="ECO:0007669"/>
    <property type="project" value="UniProtKB-EC"/>
</dbReference>
<evidence type="ECO:0000256" key="2">
    <source>
        <dbReference type="ARBA" id="ARBA00022490"/>
    </source>
</evidence>
<evidence type="ECO:0000256" key="5">
    <source>
        <dbReference type="RuleBase" id="RU363094"/>
    </source>
</evidence>
<comment type="similarity">
    <text evidence="1 5">Belongs to the acetyltransferase family. RimI subfamily.</text>
</comment>
<comment type="catalytic activity">
    <reaction evidence="5">
        <text>N-terminal L-alanyl-[ribosomal protein bS18] + acetyl-CoA = N-terminal N(alpha)-acetyl-L-alanyl-[ribosomal protein bS18] + CoA + H(+)</text>
        <dbReference type="Rhea" id="RHEA:43756"/>
        <dbReference type="Rhea" id="RHEA-COMP:10676"/>
        <dbReference type="Rhea" id="RHEA-COMP:10677"/>
        <dbReference type="ChEBI" id="CHEBI:15378"/>
        <dbReference type="ChEBI" id="CHEBI:57287"/>
        <dbReference type="ChEBI" id="CHEBI:57288"/>
        <dbReference type="ChEBI" id="CHEBI:64718"/>
        <dbReference type="ChEBI" id="CHEBI:83683"/>
        <dbReference type="EC" id="2.3.1.266"/>
    </reaction>
</comment>
<name>A0A1B3WE03_9FIRM</name>
<dbReference type="PANTHER" id="PTHR43420:SF44">
    <property type="entry name" value="ACETYLTRANSFERASE YPEA"/>
    <property type="match status" value="1"/>
</dbReference>
<organism evidence="7 8">
    <name type="scientific">Dialister pneumosintes</name>
    <dbReference type="NCBI Taxonomy" id="39950"/>
    <lineage>
        <taxon>Bacteria</taxon>
        <taxon>Bacillati</taxon>
        <taxon>Bacillota</taxon>
        <taxon>Negativicutes</taxon>
        <taxon>Veillonellales</taxon>
        <taxon>Veillonellaceae</taxon>
        <taxon>Dialister</taxon>
    </lineage>
</organism>
<dbReference type="InterPro" id="IPR050680">
    <property type="entry name" value="YpeA/RimI_acetyltransf"/>
</dbReference>
<evidence type="ECO:0000313" key="7">
    <source>
        <dbReference type="EMBL" id="AOH39203.1"/>
    </source>
</evidence>
<dbReference type="InterPro" id="IPR006464">
    <property type="entry name" value="AcTrfase_RimI/Ard1"/>
</dbReference>
<dbReference type="RefSeq" id="WP_069177084.1">
    <property type="nucleotide sequence ID" value="NZ_CP017037.1"/>
</dbReference>
<comment type="function">
    <text evidence="5">Acetylates the N-terminal alanine of ribosomal protein bS18.</text>
</comment>
<dbReference type="STRING" id="39950.BCB69_04030"/>
<dbReference type="EC" id="2.3.1.266" evidence="5"/>
<keyword evidence="2 5" id="KW-0963">Cytoplasm</keyword>
<comment type="subcellular location">
    <subcellularLocation>
        <location evidence="5">Cytoplasm</location>
    </subcellularLocation>
</comment>
<dbReference type="InterPro" id="IPR000182">
    <property type="entry name" value="GNAT_dom"/>
</dbReference>
<dbReference type="SUPFAM" id="SSF55729">
    <property type="entry name" value="Acyl-CoA N-acyltransferases (Nat)"/>
    <property type="match status" value="1"/>
</dbReference>
<evidence type="ECO:0000259" key="6">
    <source>
        <dbReference type="PROSITE" id="PS51186"/>
    </source>
</evidence>
<reference evidence="8" key="1">
    <citation type="submission" date="2016-08" db="EMBL/GenBank/DDBJ databases">
        <authorList>
            <person name="Holder M.E."/>
            <person name="Ajami N.J."/>
            <person name="Petrosino J.F."/>
        </authorList>
    </citation>
    <scope>NUCLEOTIDE SEQUENCE [LARGE SCALE GENOMIC DNA]</scope>
    <source>
        <strain evidence="8">F0677</strain>
    </source>
</reference>
<dbReference type="NCBIfam" id="TIGR01575">
    <property type="entry name" value="rimI"/>
    <property type="match status" value="1"/>
</dbReference>
<evidence type="ECO:0000313" key="8">
    <source>
        <dbReference type="Proteomes" id="UP000094757"/>
    </source>
</evidence>
<proteinExistence type="inferred from homology"/>
<dbReference type="PROSITE" id="PS51186">
    <property type="entry name" value="GNAT"/>
    <property type="match status" value="1"/>
</dbReference>
<dbReference type="EMBL" id="CP017037">
    <property type="protein sequence ID" value="AOH39203.1"/>
    <property type="molecule type" value="Genomic_DNA"/>
</dbReference>
<protein>
    <recommendedName>
        <fullName evidence="5">[Ribosomal protein bS18]-alanine N-acetyltransferase</fullName>
        <ecNumber evidence="5">2.3.1.266</ecNumber>
    </recommendedName>
</protein>
<dbReference type="InterPro" id="IPR016181">
    <property type="entry name" value="Acyl_CoA_acyltransferase"/>
</dbReference>
<dbReference type="AlphaFoldDB" id="A0A1B3WE03"/>
<evidence type="ECO:0000256" key="3">
    <source>
        <dbReference type="ARBA" id="ARBA00022679"/>
    </source>
</evidence>
<gene>
    <name evidence="7" type="ORF">BCB69_04030</name>
</gene>
<dbReference type="PANTHER" id="PTHR43420">
    <property type="entry name" value="ACETYLTRANSFERASE"/>
    <property type="match status" value="1"/>
</dbReference>
<feature type="domain" description="N-acetyltransferase" evidence="6">
    <location>
        <begin position="9"/>
        <end position="152"/>
    </location>
</feature>
<evidence type="ECO:0000256" key="4">
    <source>
        <dbReference type="ARBA" id="ARBA00023315"/>
    </source>
</evidence>
<dbReference type="KEGG" id="dpn:BCB69_04030"/>
<accession>A0A1B3WE03</accession>
<keyword evidence="4" id="KW-0012">Acyltransferase</keyword>
<keyword evidence="3 7" id="KW-0808">Transferase</keyword>
<dbReference type="CDD" id="cd04301">
    <property type="entry name" value="NAT_SF"/>
    <property type="match status" value="1"/>
</dbReference>
<dbReference type="GO" id="GO:0005737">
    <property type="term" value="C:cytoplasm"/>
    <property type="evidence" value="ECO:0007669"/>
    <property type="project" value="UniProtKB-SubCell"/>
</dbReference>
<evidence type="ECO:0000256" key="1">
    <source>
        <dbReference type="ARBA" id="ARBA00005395"/>
    </source>
</evidence>
<dbReference type="Pfam" id="PF00583">
    <property type="entry name" value="Acetyltransf_1"/>
    <property type="match status" value="1"/>
</dbReference>